<evidence type="ECO:0000256" key="1">
    <source>
        <dbReference type="SAM" id="MobiDB-lite"/>
    </source>
</evidence>
<gene>
    <name evidence="3" type="ORF">UFOPK1726_00432</name>
</gene>
<accession>A0A6J6EE46</accession>
<evidence type="ECO:0000313" key="3">
    <source>
        <dbReference type="EMBL" id="CAB4573495.1"/>
    </source>
</evidence>
<dbReference type="InterPro" id="IPR036910">
    <property type="entry name" value="HMG_box_dom_sf"/>
</dbReference>
<feature type="compositionally biased region" description="Basic residues" evidence="1">
    <location>
        <begin position="36"/>
        <end position="48"/>
    </location>
</feature>
<dbReference type="SUPFAM" id="SSF47095">
    <property type="entry name" value="HMG-box"/>
    <property type="match status" value="1"/>
</dbReference>
<proteinExistence type="predicted"/>
<sequence length="90" mass="10316">MSDLTLESLDQRISALESKMSGGRSRKQQQAQQGGKKSRKQQGGKRKLSGYMKFVKMESKKLGDMPITERGRKMGEMWRGMTDAQKKKYQ</sequence>
<dbReference type="AlphaFoldDB" id="A0A6J6EE46"/>
<feature type="region of interest" description="Disordered" evidence="1">
    <location>
        <begin position="16"/>
        <end position="50"/>
    </location>
</feature>
<feature type="region of interest" description="Disordered" evidence="1">
    <location>
        <begin position="62"/>
        <end position="90"/>
    </location>
</feature>
<dbReference type="EMBL" id="CAEZTT010000034">
    <property type="protein sequence ID" value="CAB4573495.1"/>
    <property type="molecule type" value="Genomic_DNA"/>
</dbReference>
<protein>
    <submittedName>
        <fullName evidence="3">Unannotated protein</fullName>
    </submittedName>
</protein>
<feature type="compositionally biased region" description="Basic and acidic residues" evidence="1">
    <location>
        <begin position="62"/>
        <end position="76"/>
    </location>
</feature>
<name>A0A6J6EE46_9ZZZZ</name>
<dbReference type="InterPro" id="IPR009071">
    <property type="entry name" value="HMG_box_dom"/>
</dbReference>
<evidence type="ECO:0000259" key="2">
    <source>
        <dbReference type="PROSITE" id="PS50118"/>
    </source>
</evidence>
<dbReference type="Gene3D" id="1.10.30.10">
    <property type="entry name" value="High mobility group box domain"/>
    <property type="match status" value="1"/>
</dbReference>
<feature type="domain" description="HMG box" evidence="2">
    <location>
        <begin position="44"/>
        <end position="90"/>
    </location>
</feature>
<dbReference type="PROSITE" id="PS50118">
    <property type="entry name" value="HMG_BOX_2"/>
    <property type="match status" value="1"/>
</dbReference>
<dbReference type="CDD" id="cd00084">
    <property type="entry name" value="HMG-box_SF"/>
    <property type="match status" value="1"/>
</dbReference>
<reference evidence="3" key="1">
    <citation type="submission" date="2020-05" db="EMBL/GenBank/DDBJ databases">
        <authorList>
            <person name="Chiriac C."/>
            <person name="Salcher M."/>
            <person name="Ghai R."/>
            <person name="Kavagutti S V."/>
        </authorList>
    </citation>
    <scope>NUCLEOTIDE SEQUENCE</scope>
</reference>
<organism evidence="3">
    <name type="scientific">freshwater metagenome</name>
    <dbReference type="NCBI Taxonomy" id="449393"/>
    <lineage>
        <taxon>unclassified sequences</taxon>
        <taxon>metagenomes</taxon>
        <taxon>ecological metagenomes</taxon>
    </lineage>
</organism>